<dbReference type="Pfam" id="PF02801">
    <property type="entry name" value="Ketoacyl-synt_C"/>
    <property type="match status" value="1"/>
</dbReference>
<evidence type="ECO:0000256" key="8">
    <source>
        <dbReference type="SAM" id="MobiDB-lite"/>
    </source>
</evidence>
<accession>A0A2T0RJH6</accession>
<keyword evidence="6" id="KW-0511">Multifunctional enzyme</keyword>
<dbReference type="SUPFAM" id="SSF52151">
    <property type="entry name" value="FabD/lysophospholipase-like"/>
    <property type="match status" value="1"/>
</dbReference>
<keyword evidence="2" id="KW-0596">Phosphopantetheine</keyword>
<dbReference type="PANTHER" id="PTHR43775:SF51">
    <property type="entry name" value="INACTIVE PHENOLPHTHIOCEROL SYNTHESIS POLYKETIDE SYNTHASE TYPE I PKS1-RELATED"/>
    <property type="match status" value="1"/>
</dbReference>
<dbReference type="FunFam" id="3.40.366.10:FF:000002">
    <property type="entry name" value="Probable polyketide synthase 2"/>
    <property type="match status" value="1"/>
</dbReference>
<dbReference type="Pfam" id="PF08990">
    <property type="entry name" value="Docking"/>
    <property type="match status" value="1"/>
</dbReference>
<dbReference type="GO" id="GO:0031177">
    <property type="term" value="F:phosphopantetheine binding"/>
    <property type="evidence" value="ECO:0007669"/>
    <property type="project" value="InterPro"/>
</dbReference>
<dbReference type="NCBIfam" id="NF045894">
    <property type="entry name" value="PKS_plus_SDR"/>
    <property type="match status" value="1"/>
</dbReference>
<feature type="domain" description="Carrier" evidence="9">
    <location>
        <begin position="1420"/>
        <end position="1495"/>
    </location>
</feature>
<dbReference type="FunFam" id="3.40.47.10:FF:000019">
    <property type="entry name" value="Polyketide synthase type I"/>
    <property type="match status" value="1"/>
</dbReference>
<dbReference type="InterPro" id="IPR009081">
    <property type="entry name" value="PP-bd_ACP"/>
</dbReference>
<dbReference type="OrthoDB" id="3406074at2"/>
<dbReference type="InterPro" id="IPR041618">
    <property type="entry name" value="PKS_DE"/>
</dbReference>
<protein>
    <submittedName>
        <fullName evidence="11">Acyl transferase domain-containing protein</fullName>
    </submittedName>
</protein>
<dbReference type="Pfam" id="PF16197">
    <property type="entry name" value="KAsynt_C_assoc"/>
    <property type="match status" value="1"/>
</dbReference>
<dbReference type="Pfam" id="PF18369">
    <property type="entry name" value="PKS_DE"/>
    <property type="match status" value="1"/>
</dbReference>
<keyword evidence="7" id="KW-0012">Acyltransferase</keyword>
<dbReference type="SMART" id="SM00822">
    <property type="entry name" value="PKS_KR"/>
    <property type="match status" value="1"/>
</dbReference>
<dbReference type="InterPro" id="IPR036736">
    <property type="entry name" value="ACP-like_sf"/>
</dbReference>
<evidence type="ECO:0000256" key="5">
    <source>
        <dbReference type="ARBA" id="ARBA00023194"/>
    </source>
</evidence>
<organism evidence="11 12">
    <name type="scientific">Pseudosporangium ferrugineum</name>
    <dbReference type="NCBI Taxonomy" id="439699"/>
    <lineage>
        <taxon>Bacteria</taxon>
        <taxon>Bacillati</taxon>
        <taxon>Actinomycetota</taxon>
        <taxon>Actinomycetes</taxon>
        <taxon>Micromonosporales</taxon>
        <taxon>Micromonosporaceae</taxon>
        <taxon>Pseudosporangium</taxon>
    </lineage>
</organism>
<dbReference type="GO" id="GO:0006633">
    <property type="term" value="P:fatty acid biosynthetic process"/>
    <property type="evidence" value="ECO:0007669"/>
    <property type="project" value="TreeGrafter"/>
</dbReference>
<sequence>MPEEQKLRDYLNRAVADLRRTRERVRELEEAHREPIAIVGMACRYPGGAATPEQLWRLAADGVDAVSGFPADRGWDLAGLYDPDPARAGRTYSREGGFLHDAADFDAEFFGISPREALAMDPQHRVALETAWEALERAGIDPFSLRGSRSGVFVGATYQDYASRLHGAPPELEGYLGTVNTFAVLSGRLSYTFGLEGPAVSVDTACSSSLTAAHLAAQSLRRGECSLALAGGVTMMFTPTAFVEFSRQRGVAPDGRCKAFAAAADGVGLGEGAGMLVLERLSDARRNGHPVLALIRGSAVNQDGASNGLTAPNGLAQQQVIRQALADAGLTTADIDAVEAHGTGTTLGDPIEAAALLATYGQDRGTPLFLGSVKSNIGHTQAAAGVAGVIKMTQAMRHGVLPRSLHIDAPSPRVDWSAGAIELLTGERPWPDAGRPRRAAVSAFGISGTNAHLVLEGPPVEEQQPAPPSQTPVVWVLSARSEAALQAQAARLRHVEAEPADIAHSLAAKARFEHRAVIVGDDRAELDRGLTALLPGGGDDEPGKRRPSQGLAAGDPGRVVFVYPGQGTQWAGMGRDLLESDEAFRAELGACDDALRPLTGWSVLDVIKGTDDAPSMDRVDVVQPVLFSMMAALTRVWDRLGVRPDAVVGHSQGEIAAAYVAGALSLPDAARIVALRSRALLALCGRGTMQTVLAPEEQVRGLSDRWDTGLWIAAVNGPASVTVTGDTDALDELNKALSRARLMRWQLPGVDFAGHSGQVEDLRAELAEVLAPVAPRAPRLPIFSTTDRRWIEGPAMDAGYWFRNLRETVWFRPAVEQLTGAGFGTFVEISPHPVMTVAIQQTAEALDRDVVAAGSLHRDTAGPRRMLTSAAELHVRGVAVTWPAPGRHVELPTYPFQRRRFFLEAAPPVTHAADERLWAAVERGDLAGELGLADDAPLSAALPRLASWRAGSTVDGWRYRVDWQALADRTAPAPGTVLLVSGPGTDAGDVRRALAVHGSRVVDLELADVTDREKVAAAVSGTEADAVVSALALGDDGLTGTLTLAQALGDAGVGGPLWCLTRGMATRPEQAQVWGLGRVIGLEHPDRWGGLIDLPAHLDDTAAGRLAAVFSGTEDQVAIRPSGTFARRLRRAPLPADRATDAWQPRGTVLVTGGTGAAGANVARWLVRDGAEHVVLTSRRGPDAPGAAELLAELGPAVHITACDVSDRDQLAALLAGLPGELTAVVHAAGIGEVATVDGTTPATVAATLAAKAAGATHLDDLLGDRRLDAFVLFSSLSSVWGAGGQGAYAAANAHLDALAENRRARGLAATSVAWGSWGGGGMAAAPGMREQLDAIGLPPMDPELNVLALRQAVALGETCVAVADVRWDRFAPSFTARRPSPLLSEIPEATRAIDGTPGEATDPGLRERLAALPAGDRLRTVLALVRDQAAAVLGHGSPDEVRADQAFRDVGFDSLTAVELRNRLTAATGLRLPVTVAFDHATPSRLAEHLVSELGDGPADLLQELDRLQATMAAAEPGPETRIEVAARLRALLRTLDDGSSADDDLTADEDVFDVLSKEFGIS</sequence>
<dbReference type="InterPro" id="IPR001227">
    <property type="entry name" value="Ac_transferase_dom_sf"/>
</dbReference>
<dbReference type="InterPro" id="IPR020806">
    <property type="entry name" value="PKS_PP-bd"/>
</dbReference>
<feature type="domain" description="Ketosynthase family 3 (KS3)" evidence="10">
    <location>
        <begin position="33"/>
        <end position="457"/>
    </location>
</feature>
<evidence type="ECO:0000256" key="3">
    <source>
        <dbReference type="ARBA" id="ARBA00022553"/>
    </source>
</evidence>
<dbReference type="Gene3D" id="3.40.366.10">
    <property type="entry name" value="Malonyl-Coenzyme A Acyl Carrier Protein, domain 2"/>
    <property type="match status" value="1"/>
</dbReference>
<dbReference type="Pfam" id="PF00109">
    <property type="entry name" value="ketoacyl-synt"/>
    <property type="match status" value="1"/>
</dbReference>
<dbReference type="SMART" id="SM01294">
    <property type="entry name" value="PKS_PP_betabranch"/>
    <property type="match status" value="1"/>
</dbReference>
<dbReference type="Gene3D" id="3.40.47.10">
    <property type="match status" value="1"/>
</dbReference>
<dbReference type="EMBL" id="PVZG01000020">
    <property type="protein sequence ID" value="PRY21333.1"/>
    <property type="molecule type" value="Genomic_DNA"/>
</dbReference>
<evidence type="ECO:0000313" key="11">
    <source>
        <dbReference type="EMBL" id="PRY21333.1"/>
    </source>
</evidence>
<dbReference type="InterPro" id="IPR016035">
    <property type="entry name" value="Acyl_Trfase/lysoPLipase"/>
</dbReference>
<dbReference type="PROSITE" id="PS52004">
    <property type="entry name" value="KS3_2"/>
    <property type="match status" value="1"/>
</dbReference>
<dbReference type="GO" id="GO:0004312">
    <property type="term" value="F:fatty acid synthase activity"/>
    <property type="evidence" value="ECO:0007669"/>
    <property type="project" value="TreeGrafter"/>
</dbReference>
<dbReference type="FunFam" id="1.10.1200.10:FF:000007">
    <property type="entry name" value="Probable polyketide synthase pks17"/>
    <property type="match status" value="1"/>
</dbReference>
<dbReference type="SUPFAM" id="SSF51735">
    <property type="entry name" value="NAD(P)-binding Rossmann-fold domains"/>
    <property type="match status" value="2"/>
</dbReference>
<comment type="cofactor">
    <cofactor evidence="1">
        <name>pantetheine 4'-phosphate</name>
        <dbReference type="ChEBI" id="CHEBI:47942"/>
    </cofactor>
</comment>
<dbReference type="SUPFAM" id="SSF55048">
    <property type="entry name" value="Probable ACP-binding domain of malonyl-CoA ACP transacylase"/>
    <property type="match status" value="1"/>
</dbReference>
<dbReference type="Gene3D" id="3.40.50.720">
    <property type="entry name" value="NAD(P)-binding Rossmann-like Domain"/>
    <property type="match status" value="1"/>
</dbReference>
<keyword evidence="12" id="KW-1185">Reference proteome</keyword>
<gene>
    <name evidence="11" type="ORF">CLV70_12043</name>
</gene>
<dbReference type="SMART" id="SM00823">
    <property type="entry name" value="PKS_PP"/>
    <property type="match status" value="1"/>
</dbReference>
<dbReference type="Pfam" id="PF08659">
    <property type="entry name" value="KR"/>
    <property type="match status" value="1"/>
</dbReference>
<evidence type="ECO:0000313" key="12">
    <source>
        <dbReference type="Proteomes" id="UP000239209"/>
    </source>
</evidence>
<dbReference type="InterPro" id="IPR014031">
    <property type="entry name" value="Ketoacyl_synth_C"/>
</dbReference>
<comment type="caution">
    <text evidence="11">The sequence shown here is derived from an EMBL/GenBank/DDBJ whole genome shotgun (WGS) entry which is preliminary data.</text>
</comment>
<dbReference type="PROSITE" id="PS00012">
    <property type="entry name" value="PHOSPHOPANTETHEINE"/>
    <property type="match status" value="1"/>
</dbReference>
<evidence type="ECO:0000256" key="7">
    <source>
        <dbReference type="ARBA" id="ARBA00023315"/>
    </source>
</evidence>
<keyword evidence="5" id="KW-0045">Antibiotic biosynthesis</keyword>
<dbReference type="InterPro" id="IPR057326">
    <property type="entry name" value="KR_dom"/>
</dbReference>
<evidence type="ECO:0000259" key="9">
    <source>
        <dbReference type="PROSITE" id="PS50075"/>
    </source>
</evidence>
<dbReference type="InterPro" id="IPR032821">
    <property type="entry name" value="PKS_assoc"/>
</dbReference>
<dbReference type="InterPro" id="IPR006162">
    <property type="entry name" value="Ppantetheine_attach_site"/>
</dbReference>
<dbReference type="SUPFAM" id="SSF53901">
    <property type="entry name" value="Thiolase-like"/>
    <property type="match status" value="1"/>
</dbReference>
<dbReference type="Pfam" id="PF00550">
    <property type="entry name" value="PP-binding"/>
    <property type="match status" value="1"/>
</dbReference>
<dbReference type="Gene3D" id="1.10.1200.10">
    <property type="entry name" value="ACP-like"/>
    <property type="match status" value="1"/>
</dbReference>
<dbReference type="RefSeq" id="WP_106130283.1">
    <property type="nucleotide sequence ID" value="NZ_PVZG01000020.1"/>
</dbReference>
<dbReference type="InterPro" id="IPR020841">
    <property type="entry name" value="PKS_Beta-ketoAc_synthase_dom"/>
</dbReference>
<keyword evidence="3" id="KW-0597">Phosphoprotein</keyword>
<name>A0A2T0RJH6_9ACTN</name>
<evidence type="ECO:0000259" key="10">
    <source>
        <dbReference type="PROSITE" id="PS52004"/>
    </source>
</evidence>
<evidence type="ECO:0000256" key="1">
    <source>
        <dbReference type="ARBA" id="ARBA00001957"/>
    </source>
</evidence>
<dbReference type="PROSITE" id="PS50075">
    <property type="entry name" value="CARRIER"/>
    <property type="match status" value="1"/>
</dbReference>
<evidence type="ECO:0000256" key="2">
    <source>
        <dbReference type="ARBA" id="ARBA00022450"/>
    </source>
</evidence>
<dbReference type="Gene3D" id="6.10.140.1830">
    <property type="match status" value="1"/>
</dbReference>
<dbReference type="Gene3D" id="3.30.70.3290">
    <property type="match status" value="1"/>
</dbReference>
<dbReference type="InterPro" id="IPR016036">
    <property type="entry name" value="Malonyl_transacylase_ACP-bd"/>
</dbReference>
<dbReference type="SMART" id="SM00827">
    <property type="entry name" value="PKS_AT"/>
    <property type="match status" value="1"/>
</dbReference>
<keyword evidence="4 11" id="KW-0808">Transferase</keyword>
<dbReference type="InterPro" id="IPR014043">
    <property type="entry name" value="Acyl_transferase_dom"/>
</dbReference>
<feature type="region of interest" description="Disordered" evidence="8">
    <location>
        <begin position="533"/>
        <end position="553"/>
    </location>
</feature>
<dbReference type="CDD" id="cd00833">
    <property type="entry name" value="PKS"/>
    <property type="match status" value="1"/>
</dbReference>
<dbReference type="InterPro" id="IPR050091">
    <property type="entry name" value="PKS_NRPS_Biosynth_Enz"/>
</dbReference>
<dbReference type="InterPro" id="IPR013968">
    <property type="entry name" value="PKS_KR"/>
</dbReference>
<dbReference type="PANTHER" id="PTHR43775">
    <property type="entry name" value="FATTY ACID SYNTHASE"/>
    <property type="match status" value="1"/>
</dbReference>
<proteinExistence type="predicted"/>
<dbReference type="CDD" id="cd08952">
    <property type="entry name" value="KR_1_SDR_x"/>
    <property type="match status" value="1"/>
</dbReference>
<dbReference type="InterPro" id="IPR016039">
    <property type="entry name" value="Thiolase-like"/>
</dbReference>
<evidence type="ECO:0000256" key="6">
    <source>
        <dbReference type="ARBA" id="ARBA00023268"/>
    </source>
</evidence>
<dbReference type="SUPFAM" id="SSF47336">
    <property type="entry name" value="ACP-like"/>
    <property type="match status" value="1"/>
</dbReference>
<dbReference type="GO" id="GO:0033068">
    <property type="term" value="P:macrolide biosynthetic process"/>
    <property type="evidence" value="ECO:0007669"/>
    <property type="project" value="UniProtKB-ARBA"/>
</dbReference>
<dbReference type="Pfam" id="PF00698">
    <property type="entry name" value="Acyl_transf_1"/>
    <property type="match status" value="1"/>
</dbReference>
<dbReference type="Proteomes" id="UP000239209">
    <property type="component" value="Unassembled WGS sequence"/>
</dbReference>
<dbReference type="InterPro" id="IPR036291">
    <property type="entry name" value="NAD(P)-bd_dom_sf"/>
</dbReference>
<dbReference type="InterPro" id="IPR015083">
    <property type="entry name" value="NorB/c/GfsB-D-like_docking"/>
</dbReference>
<reference evidence="11 12" key="1">
    <citation type="submission" date="2018-03" db="EMBL/GenBank/DDBJ databases">
        <title>Genomic Encyclopedia of Archaeal and Bacterial Type Strains, Phase II (KMG-II): from individual species to whole genera.</title>
        <authorList>
            <person name="Goeker M."/>
        </authorList>
    </citation>
    <scope>NUCLEOTIDE SEQUENCE [LARGE SCALE GENOMIC DNA]</scope>
    <source>
        <strain evidence="11 12">DSM 45348</strain>
    </source>
</reference>
<evidence type="ECO:0000256" key="4">
    <source>
        <dbReference type="ARBA" id="ARBA00022679"/>
    </source>
</evidence>
<dbReference type="InterPro" id="IPR014030">
    <property type="entry name" value="Ketoacyl_synth_N"/>
</dbReference>
<dbReference type="SMART" id="SM00825">
    <property type="entry name" value="PKS_KS"/>
    <property type="match status" value="1"/>
</dbReference>